<feature type="compositionally biased region" description="Polar residues" evidence="1">
    <location>
        <begin position="198"/>
        <end position="209"/>
    </location>
</feature>
<comment type="caution">
    <text evidence="2">The sequence shown here is derived from an EMBL/GenBank/DDBJ whole genome shotgun (WGS) entry which is preliminary data.</text>
</comment>
<protein>
    <submittedName>
        <fullName evidence="2">Uncharacterized protein</fullName>
    </submittedName>
</protein>
<accession>A0A2S6C6J8</accession>
<dbReference type="Proteomes" id="UP000237631">
    <property type="component" value="Unassembled WGS sequence"/>
</dbReference>
<evidence type="ECO:0000313" key="2">
    <source>
        <dbReference type="EMBL" id="PPJ55359.1"/>
    </source>
</evidence>
<evidence type="ECO:0000313" key="3">
    <source>
        <dbReference type="Proteomes" id="UP000237631"/>
    </source>
</evidence>
<sequence length="237" mass="27068">MASSQRQRRKQERRKVVQPLVRKWLLLQAKHHRLNLKCKRLKQHYCSSRDEYVRLGGYEKVRRELHKIVKKLDTRGQERETLQEETARVDELLDSMEKGKDATGAESEHEGCESAGEAQLREHTQGSAGRDPPPAKEQQEDLPPAYVEETPSVPNARHSRGSSRHRGTEAHIKAGRGSARHEQDDHSASVTLEGINDNDVQMSEESSGTAKRAHSRKRMAREARPRPFYVPASEEDE</sequence>
<feature type="region of interest" description="Disordered" evidence="1">
    <location>
        <begin position="98"/>
        <end position="237"/>
    </location>
</feature>
<name>A0A2S6C6J8_9PEZI</name>
<proteinExistence type="predicted"/>
<keyword evidence="3" id="KW-1185">Reference proteome</keyword>
<dbReference type="EMBL" id="PNEN01000542">
    <property type="protein sequence ID" value="PPJ55359.1"/>
    <property type="molecule type" value="Genomic_DNA"/>
</dbReference>
<feature type="compositionally biased region" description="Basic and acidic residues" evidence="1">
    <location>
        <begin position="98"/>
        <end position="112"/>
    </location>
</feature>
<gene>
    <name evidence="2" type="ORF">CBER1_10080</name>
</gene>
<dbReference type="AlphaFoldDB" id="A0A2S6C6J8"/>
<organism evidence="2 3">
    <name type="scientific">Cercospora berteroae</name>
    <dbReference type="NCBI Taxonomy" id="357750"/>
    <lineage>
        <taxon>Eukaryota</taxon>
        <taxon>Fungi</taxon>
        <taxon>Dikarya</taxon>
        <taxon>Ascomycota</taxon>
        <taxon>Pezizomycotina</taxon>
        <taxon>Dothideomycetes</taxon>
        <taxon>Dothideomycetidae</taxon>
        <taxon>Mycosphaerellales</taxon>
        <taxon>Mycosphaerellaceae</taxon>
        <taxon>Cercospora</taxon>
    </lineage>
</organism>
<reference evidence="3" key="1">
    <citation type="journal article" date="2017" name="bioRxiv">
        <title>Conservation of a gene cluster reveals novel cercosporin biosynthetic mechanisms and extends production to the genus Colletotrichum.</title>
        <authorList>
            <person name="de Jonge R."/>
            <person name="Ebert M.K."/>
            <person name="Huitt-Roehl C.R."/>
            <person name="Pal P."/>
            <person name="Suttle J.C."/>
            <person name="Spanner R.E."/>
            <person name="Neubauer J.D."/>
            <person name="Jurick W.M.II."/>
            <person name="Stott K.A."/>
            <person name="Secor G.A."/>
            <person name="Thomma B.P.H.J."/>
            <person name="Van de Peer Y."/>
            <person name="Townsend C.A."/>
            <person name="Bolton M.D."/>
        </authorList>
    </citation>
    <scope>NUCLEOTIDE SEQUENCE [LARGE SCALE GENOMIC DNA]</scope>
    <source>
        <strain evidence="3">CBS538.71</strain>
    </source>
</reference>
<evidence type="ECO:0000256" key="1">
    <source>
        <dbReference type="SAM" id="MobiDB-lite"/>
    </source>
</evidence>
<dbReference type="OrthoDB" id="10671375at2759"/>